<feature type="compositionally biased region" description="Basic residues" evidence="1">
    <location>
        <begin position="582"/>
        <end position="591"/>
    </location>
</feature>
<accession>A0ABQ8XNA1</accession>
<evidence type="ECO:0000313" key="3">
    <source>
        <dbReference type="Proteomes" id="UP001150062"/>
    </source>
</evidence>
<keyword evidence="2" id="KW-0346">Stress response</keyword>
<feature type="compositionally biased region" description="Basic and acidic residues" evidence="1">
    <location>
        <begin position="277"/>
        <end position="286"/>
    </location>
</feature>
<dbReference type="EMBL" id="JAOAOG010000276">
    <property type="protein sequence ID" value="KAJ6233569.1"/>
    <property type="molecule type" value="Genomic_DNA"/>
</dbReference>
<organism evidence="2 3">
    <name type="scientific">Anaeramoeba flamelloides</name>
    <dbReference type="NCBI Taxonomy" id="1746091"/>
    <lineage>
        <taxon>Eukaryota</taxon>
        <taxon>Metamonada</taxon>
        <taxon>Anaeramoebidae</taxon>
        <taxon>Anaeramoeba</taxon>
    </lineage>
</organism>
<sequence>MNFDILTPNLNNSGWKEELVYEHVAEMVNKKEETLHLIVQQLFSKNAAHFEVTITDSNGHSRNGTLELTASYLLLHVVFVEPLRFALPPKTRITFSVLHPHVVRLTVPSAEGTLGGTIELSFPTVWDSLLFSYLVRMYTWYCDQESPESIPINGSILNKQLEINCLVSRCVSKGQAKFKMYQMDKKENQIPTLLTLDANEIVLIIEHKFEPLIYEYHQIELQPTLGNSNSKELHLHLTNYNQKQTLKFFSNSENEIQIFLKCLQVFSTIHQNLQSSKDQKKIRTNEKNLNQNKKRNKTGNNEKNQINIVIGELNEQKNKKAKNGIQIEDKQITSIKNNKIKRISSTLFLFPDQNKNNNGGDQNINKNEPRNQNKKNLLKEQPNLTLQRTRSHTFQTETGIRKNIMIAMFDFSGTPVLINRQWPMIPIENQFIQKKEFEKKKKLALLVGKFYQQKNASFQLSVINTNMWNSKDQNPEIIFQLKTKQFQILSDQLLYSHNYSNEIIIVIHPLIENLFMIRTLDDDKYTIFWANEGHHRDIVCNCFIIFKLNSFSQKRINLNSLISIHSFNEKESNTKMDFTNKEKKKRRKNKNKKIELISTDDENENKKENENEHEHENENENENGDKDWKKYDFEDFSQNNEFVFESQFLYDKSSGLFSQSSFNEKFNILKKTKTPKSYSIYPLTNSNYSLSLFNSFGAPSGYIQIQLFTDHFSINVNNLKIERQYSIYSKLFFLNSTTLVAKFNLDEFNMIYIGFNGFEQRIGFTLDFERKKNIQMQQFQLPLSLDPTINNCKICLKTKKEVDAKIILDKDFFSILTENETYSSEYHYWINCYPVINDEDEDEDEDYNNKKKKKGKERE</sequence>
<proteinExistence type="predicted"/>
<feature type="region of interest" description="Disordered" evidence="1">
    <location>
        <begin position="575"/>
        <end position="627"/>
    </location>
</feature>
<feature type="region of interest" description="Disordered" evidence="1">
    <location>
        <begin position="839"/>
        <end position="859"/>
    </location>
</feature>
<name>A0ABQ8XNA1_9EUKA</name>
<comment type="caution">
    <text evidence="2">The sequence shown here is derived from an EMBL/GenBank/DDBJ whole genome shotgun (WGS) entry which is preliminary data.</text>
</comment>
<evidence type="ECO:0000313" key="2">
    <source>
        <dbReference type="EMBL" id="KAJ6233569.1"/>
    </source>
</evidence>
<dbReference type="Proteomes" id="UP001150062">
    <property type="component" value="Unassembled WGS sequence"/>
</dbReference>
<keyword evidence="3" id="KW-1185">Reference proteome</keyword>
<evidence type="ECO:0000256" key="1">
    <source>
        <dbReference type="SAM" id="MobiDB-lite"/>
    </source>
</evidence>
<gene>
    <name evidence="2" type="ORF">M0813_29877</name>
</gene>
<reference evidence="2" key="1">
    <citation type="submission" date="2022-08" db="EMBL/GenBank/DDBJ databases">
        <title>Novel sulfate-reducing endosymbionts in the free-living metamonad Anaeramoeba.</title>
        <authorList>
            <person name="Jerlstrom-Hultqvist J."/>
            <person name="Cepicka I."/>
            <person name="Gallot-Lavallee L."/>
            <person name="Salas-Leiva D."/>
            <person name="Curtis B.A."/>
            <person name="Zahonova K."/>
            <person name="Pipaliya S."/>
            <person name="Dacks J."/>
            <person name="Roger A.J."/>
        </authorList>
    </citation>
    <scope>NUCLEOTIDE SEQUENCE</scope>
    <source>
        <strain evidence="2">Schooner1</strain>
    </source>
</reference>
<protein>
    <submittedName>
        <fullName evidence="2">32 kDa heat shock protein</fullName>
    </submittedName>
</protein>
<feature type="compositionally biased region" description="Basic and acidic residues" evidence="1">
    <location>
        <begin position="604"/>
        <end position="627"/>
    </location>
</feature>
<feature type="compositionally biased region" description="Low complexity" evidence="1">
    <location>
        <begin position="352"/>
        <end position="366"/>
    </location>
</feature>
<feature type="region of interest" description="Disordered" evidence="1">
    <location>
        <begin position="275"/>
        <end position="302"/>
    </location>
</feature>
<feature type="region of interest" description="Disordered" evidence="1">
    <location>
        <begin position="351"/>
        <end position="372"/>
    </location>
</feature>
<feature type="compositionally biased region" description="Basic residues" evidence="1">
    <location>
        <begin position="850"/>
        <end position="859"/>
    </location>
</feature>